<feature type="transmembrane region" description="Helical" evidence="1">
    <location>
        <begin position="121"/>
        <end position="145"/>
    </location>
</feature>
<feature type="transmembrane region" description="Helical" evidence="1">
    <location>
        <begin position="165"/>
        <end position="186"/>
    </location>
</feature>
<keyword evidence="1" id="KW-1133">Transmembrane helix</keyword>
<name>A0A6G4W866_9HYPH</name>
<proteinExistence type="predicted"/>
<evidence type="ECO:0000256" key="1">
    <source>
        <dbReference type="SAM" id="Phobius"/>
    </source>
</evidence>
<feature type="transmembrane region" description="Helical" evidence="1">
    <location>
        <begin position="82"/>
        <end position="100"/>
    </location>
</feature>
<keyword evidence="1" id="KW-0472">Membrane</keyword>
<dbReference type="RefSeq" id="WP_165024106.1">
    <property type="nucleotide sequence ID" value="NZ_JAAKZF010000003.1"/>
</dbReference>
<feature type="transmembrane region" description="Helical" evidence="1">
    <location>
        <begin position="58"/>
        <end position="76"/>
    </location>
</feature>
<accession>A0A6G4W866</accession>
<dbReference type="AlphaFoldDB" id="A0A6G4W866"/>
<keyword evidence="3" id="KW-1185">Reference proteome</keyword>
<reference evidence="2 3" key="1">
    <citation type="submission" date="2020-02" db="EMBL/GenBank/DDBJ databases">
        <title>Genome sequence of strain CCNWXJ40-4.</title>
        <authorList>
            <person name="Gao J."/>
            <person name="Sun J."/>
        </authorList>
    </citation>
    <scope>NUCLEOTIDE SEQUENCE [LARGE SCALE GENOMIC DNA]</scope>
    <source>
        <strain evidence="2 3">CCNWXJ 40-4</strain>
    </source>
</reference>
<comment type="caution">
    <text evidence="2">The sequence shown here is derived from an EMBL/GenBank/DDBJ whole genome shotgun (WGS) entry which is preliminary data.</text>
</comment>
<sequence length="203" mass="21992">MTVFGKRGQEGAQRFQAARPLASSAGAPLQKQASPHVIYREGETERPTFHGSHIEVHWPKYGAAIAVLLALGYLIYDGKRDVFGLMLAPVLFGAFSYLAMNGLRKSLNNVHTLRTQLFRSPAFLIGSAIGLCYFVYSTFISPQMVMGAEWGVQTAFKDGFQQQDFSAVAVLLLKGAGYMVGGGIIVEFIARKLLGANDAGGQK</sequence>
<gene>
    <name evidence="2" type="ORF">G6N73_04865</name>
</gene>
<dbReference type="Proteomes" id="UP001642900">
    <property type="component" value="Unassembled WGS sequence"/>
</dbReference>
<evidence type="ECO:0000313" key="3">
    <source>
        <dbReference type="Proteomes" id="UP001642900"/>
    </source>
</evidence>
<dbReference type="EMBL" id="JAAKZF010000003">
    <property type="protein sequence ID" value="NGO50518.1"/>
    <property type="molecule type" value="Genomic_DNA"/>
</dbReference>
<evidence type="ECO:0000313" key="2">
    <source>
        <dbReference type="EMBL" id="NGO50518.1"/>
    </source>
</evidence>
<organism evidence="2 3">
    <name type="scientific">Allomesorhizobium camelthorni</name>
    <dbReference type="NCBI Taxonomy" id="475069"/>
    <lineage>
        <taxon>Bacteria</taxon>
        <taxon>Pseudomonadati</taxon>
        <taxon>Pseudomonadota</taxon>
        <taxon>Alphaproteobacteria</taxon>
        <taxon>Hyphomicrobiales</taxon>
        <taxon>Phyllobacteriaceae</taxon>
        <taxon>Allomesorhizobium</taxon>
    </lineage>
</organism>
<evidence type="ECO:0008006" key="4">
    <source>
        <dbReference type="Google" id="ProtNLM"/>
    </source>
</evidence>
<keyword evidence="1" id="KW-0812">Transmembrane</keyword>
<protein>
    <recommendedName>
        <fullName evidence="4">DUF4199 domain-containing protein</fullName>
    </recommendedName>
</protein>